<dbReference type="EMBL" id="WWCK01000007">
    <property type="protein sequence ID" value="MYM69892.1"/>
    <property type="molecule type" value="Genomic_DNA"/>
</dbReference>
<evidence type="ECO:0000256" key="3">
    <source>
        <dbReference type="ARBA" id="ARBA00023015"/>
    </source>
</evidence>
<keyword evidence="8" id="KW-1185">Reference proteome</keyword>
<dbReference type="InterPro" id="IPR015424">
    <property type="entry name" value="PyrdxlP-dep_Trfase"/>
</dbReference>
<dbReference type="Pfam" id="PF00392">
    <property type="entry name" value="GntR"/>
    <property type="match status" value="1"/>
</dbReference>
<gene>
    <name evidence="7" type="ORF">GTP45_24030</name>
</gene>
<dbReference type="InterPro" id="IPR004839">
    <property type="entry name" value="Aminotransferase_I/II_large"/>
</dbReference>
<dbReference type="InterPro" id="IPR036388">
    <property type="entry name" value="WH-like_DNA-bd_sf"/>
</dbReference>
<dbReference type="InterPro" id="IPR000524">
    <property type="entry name" value="Tscrpt_reg_HTH_GntR"/>
</dbReference>
<evidence type="ECO:0000313" key="8">
    <source>
        <dbReference type="Proteomes" id="UP000450012"/>
    </source>
</evidence>
<accession>A0A7X4KEB5</accession>
<comment type="similarity">
    <text evidence="1">In the C-terminal section; belongs to the class-I pyridoxal-phosphate-dependent aminotransferase family.</text>
</comment>
<dbReference type="Proteomes" id="UP000450012">
    <property type="component" value="Unassembled WGS sequence"/>
</dbReference>
<comment type="caution">
    <text evidence="7">The sequence shown here is derived from an EMBL/GenBank/DDBJ whole genome shotgun (WGS) entry which is preliminary data.</text>
</comment>
<dbReference type="InterPro" id="IPR015421">
    <property type="entry name" value="PyrdxlP-dep_Trfase_major"/>
</dbReference>
<evidence type="ECO:0000313" key="7">
    <source>
        <dbReference type="EMBL" id="MYM69892.1"/>
    </source>
</evidence>
<dbReference type="Gene3D" id="3.40.640.10">
    <property type="entry name" value="Type I PLP-dependent aspartate aminotransferase-like (Major domain)"/>
    <property type="match status" value="1"/>
</dbReference>
<evidence type="ECO:0000256" key="2">
    <source>
        <dbReference type="ARBA" id="ARBA00022898"/>
    </source>
</evidence>
<dbReference type="InterPro" id="IPR051446">
    <property type="entry name" value="HTH_trans_reg/aminotransferase"/>
</dbReference>
<dbReference type="PANTHER" id="PTHR46577:SF1">
    <property type="entry name" value="HTH-TYPE TRANSCRIPTIONAL REGULATORY PROTEIN GABR"/>
    <property type="match status" value="1"/>
</dbReference>
<dbReference type="CDD" id="cd07377">
    <property type="entry name" value="WHTH_GntR"/>
    <property type="match status" value="1"/>
</dbReference>
<dbReference type="Gene3D" id="1.10.10.10">
    <property type="entry name" value="Winged helix-like DNA-binding domain superfamily/Winged helix DNA-binding domain"/>
    <property type="match status" value="1"/>
</dbReference>
<dbReference type="Pfam" id="PF00155">
    <property type="entry name" value="Aminotran_1_2"/>
    <property type="match status" value="1"/>
</dbReference>
<proteinExistence type="inferred from homology"/>
<dbReference type="PANTHER" id="PTHR46577">
    <property type="entry name" value="HTH-TYPE TRANSCRIPTIONAL REGULATORY PROTEIN GABR"/>
    <property type="match status" value="1"/>
</dbReference>
<keyword evidence="4" id="KW-0238">DNA-binding</keyword>
<name>A0A7X4KEB5_9BURK</name>
<reference evidence="7 8" key="1">
    <citation type="submission" date="2019-12" db="EMBL/GenBank/DDBJ databases">
        <title>Novel species isolated from a subtropical stream in China.</title>
        <authorList>
            <person name="Lu H."/>
        </authorList>
    </citation>
    <scope>NUCLEOTIDE SEQUENCE [LARGE SCALE GENOMIC DNA]</scope>
    <source>
        <strain evidence="7 8">FT55W</strain>
    </source>
</reference>
<dbReference type="InterPro" id="IPR036390">
    <property type="entry name" value="WH_DNA-bd_sf"/>
</dbReference>
<evidence type="ECO:0000256" key="4">
    <source>
        <dbReference type="ARBA" id="ARBA00023125"/>
    </source>
</evidence>
<dbReference type="SMART" id="SM00345">
    <property type="entry name" value="HTH_GNTR"/>
    <property type="match status" value="1"/>
</dbReference>
<keyword evidence="3" id="KW-0805">Transcription regulation</keyword>
<dbReference type="AlphaFoldDB" id="A0A7X4KEB5"/>
<sequence length="495" mass="54687">MSPTSDLLATALAHTGFHPRLSQQRRLYEAAKAAIHQQRLGAGSKLPSSRDLARDLGIARNTVIAAFEQLAAEGYVISAKGSGTYVADLQAHSASMRGVGAAPQTQVTPRSAKLSRRGQELTSYAAGPQFEIQPFAPGDPDFSSFPFKLWQRLQNRVWREARNDLLDYGQSGGHLPLRQAITEYLRISRSVKVDVEQVMITAGTQQSLDLCAQLLADAGDTAWVEDPCYWGARRVFQARELKLRPITVDSDGMALDESDLATKPRLIYVTPSHQYPTGAVMSLARRRELLDVAVRKEAWILEDDYDSEFRYTGRPLAALQGLDNDDRVLYMGTFSKVLYPGIKVGYLVVPPALIPAFRSALYDLQRPGQLTVQATLTDFITLGHFTTHVRKIRQTYGARRELLRRMLTQALPSNVSISKEESGLHLVVELPDSVDDVALAQRAAALDISVKALSTYYLKPQVRRGLLVGYAYCTPEQITDYGLQLGALIAAEVQA</sequence>
<dbReference type="GO" id="GO:0030170">
    <property type="term" value="F:pyridoxal phosphate binding"/>
    <property type="evidence" value="ECO:0007669"/>
    <property type="project" value="InterPro"/>
</dbReference>
<evidence type="ECO:0000256" key="5">
    <source>
        <dbReference type="ARBA" id="ARBA00023163"/>
    </source>
</evidence>
<dbReference type="PROSITE" id="PS50949">
    <property type="entry name" value="HTH_GNTR"/>
    <property type="match status" value="1"/>
</dbReference>
<dbReference type="SUPFAM" id="SSF46785">
    <property type="entry name" value="Winged helix' DNA-binding domain"/>
    <property type="match status" value="1"/>
</dbReference>
<feature type="domain" description="HTH gntR-type" evidence="6">
    <location>
        <begin position="21"/>
        <end position="89"/>
    </location>
</feature>
<protein>
    <submittedName>
        <fullName evidence="7">Aminotransferase class I/II-fold pyridoxal phosphate-dependent enzyme</fullName>
    </submittedName>
</protein>
<keyword evidence="7" id="KW-0808">Transferase</keyword>
<dbReference type="GO" id="GO:0003677">
    <property type="term" value="F:DNA binding"/>
    <property type="evidence" value="ECO:0007669"/>
    <property type="project" value="UniProtKB-KW"/>
</dbReference>
<dbReference type="RefSeq" id="WP_161016393.1">
    <property type="nucleotide sequence ID" value="NZ_WWCK01000007.1"/>
</dbReference>
<keyword evidence="2" id="KW-0663">Pyridoxal phosphate</keyword>
<dbReference type="GO" id="GO:0003700">
    <property type="term" value="F:DNA-binding transcription factor activity"/>
    <property type="evidence" value="ECO:0007669"/>
    <property type="project" value="InterPro"/>
</dbReference>
<evidence type="ECO:0000259" key="6">
    <source>
        <dbReference type="PROSITE" id="PS50949"/>
    </source>
</evidence>
<keyword evidence="5" id="KW-0804">Transcription</keyword>
<dbReference type="PRINTS" id="PR00035">
    <property type="entry name" value="HTHGNTR"/>
</dbReference>
<keyword evidence="7" id="KW-0032">Aminotransferase</keyword>
<dbReference type="CDD" id="cd00609">
    <property type="entry name" value="AAT_like"/>
    <property type="match status" value="1"/>
</dbReference>
<organism evidence="7 8">
    <name type="scientific">Duganella rivi</name>
    <dbReference type="NCBI Taxonomy" id="2666083"/>
    <lineage>
        <taxon>Bacteria</taxon>
        <taxon>Pseudomonadati</taxon>
        <taxon>Pseudomonadota</taxon>
        <taxon>Betaproteobacteria</taxon>
        <taxon>Burkholderiales</taxon>
        <taxon>Oxalobacteraceae</taxon>
        <taxon>Telluria group</taxon>
        <taxon>Duganella</taxon>
    </lineage>
</organism>
<dbReference type="SUPFAM" id="SSF53383">
    <property type="entry name" value="PLP-dependent transferases"/>
    <property type="match status" value="1"/>
</dbReference>
<evidence type="ECO:0000256" key="1">
    <source>
        <dbReference type="ARBA" id="ARBA00005384"/>
    </source>
</evidence>
<dbReference type="GO" id="GO:0008483">
    <property type="term" value="F:transaminase activity"/>
    <property type="evidence" value="ECO:0007669"/>
    <property type="project" value="UniProtKB-KW"/>
</dbReference>